<accession>A0A4Z2HHM7</accession>
<reference evidence="2 3" key="1">
    <citation type="submission" date="2019-03" db="EMBL/GenBank/DDBJ databases">
        <title>First draft genome of Liparis tanakae, snailfish: a comprehensive survey of snailfish specific genes.</title>
        <authorList>
            <person name="Kim W."/>
            <person name="Song I."/>
            <person name="Jeong J.-H."/>
            <person name="Kim D."/>
            <person name="Kim S."/>
            <person name="Ryu S."/>
            <person name="Song J.Y."/>
            <person name="Lee S.K."/>
        </authorList>
    </citation>
    <scope>NUCLEOTIDE SEQUENCE [LARGE SCALE GENOMIC DNA]</scope>
    <source>
        <tissue evidence="2">Muscle</tissue>
    </source>
</reference>
<dbReference type="AlphaFoldDB" id="A0A4Z2HHM7"/>
<keyword evidence="1" id="KW-0472">Membrane</keyword>
<evidence type="ECO:0000256" key="1">
    <source>
        <dbReference type="SAM" id="Phobius"/>
    </source>
</evidence>
<keyword evidence="3" id="KW-1185">Reference proteome</keyword>
<protein>
    <submittedName>
        <fullName evidence="2">Uncharacterized protein</fullName>
    </submittedName>
</protein>
<evidence type="ECO:0000313" key="2">
    <source>
        <dbReference type="EMBL" id="TNN65040.1"/>
    </source>
</evidence>
<keyword evidence="1" id="KW-0812">Transmembrane</keyword>
<dbReference type="Proteomes" id="UP000314294">
    <property type="component" value="Unassembled WGS sequence"/>
</dbReference>
<keyword evidence="1" id="KW-1133">Transmembrane helix</keyword>
<dbReference type="EMBL" id="SRLO01000242">
    <property type="protein sequence ID" value="TNN65040.1"/>
    <property type="molecule type" value="Genomic_DNA"/>
</dbReference>
<comment type="caution">
    <text evidence="2">The sequence shown here is derived from an EMBL/GenBank/DDBJ whole genome shotgun (WGS) entry which is preliminary data.</text>
</comment>
<sequence length="75" mass="8373">MIIMIIMIIIIIIMIIIIKYIVVASFKRPTSCGRQPDGRPTAASAPLEVKEQWCIGVDRGRPLFDRSCLDFPAGI</sequence>
<name>A0A4Z2HHM7_9TELE</name>
<feature type="transmembrane region" description="Helical" evidence="1">
    <location>
        <begin position="6"/>
        <end position="26"/>
    </location>
</feature>
<evidence type="ECO:0000313" key="3">
    <source>
        <dbReference type="Proteomes" id="UP000314294"/>
    </source>
</evidence>
<organism evidence="2 3">
    <name type="scientific">Liparis tanakae</name>
    <name type="common">Tanaka's snailfish</name>
    <dbReference type="NCBI Taxonomy" id="230148"/>
    <lineage>
        <taxon>Eukaryota</taxon>
        <taxon>Metazoa</taxon>
        <taxon>Chordata</taxon>
        <taxon>Craniata</taxon>
        <taxon>Vertebrata</taxon>
        <taxon>Euteleostomi</taxon>
        <taxon>Actinopterygii</taxon>
        <taxon>Neopterygii</taxon>
        <taxon>Teleostei</taxon>
        <taxon>Neoteleostei</taxon>
        <taxon>Acanthomorphata</taxon>
        <taxon>Eupercaria</taxon>
        <taxon>Perciformes</taxon>
        <taxon>Cottioidei</taxon>
        <taxon>Cottales</taxon>
        <taxon>Liparidae</taxon>
        <taxon>Liparis</taxon>
    </lineage>
</organism>
<proteinExistence type="predicted"/>
<gene>
    <name evidence="2" type="ORF">EYF80_024779</name>
</gene>